<keyword evidence="1" id="KW-1133">Transmembrane helix</keyword>
<dbReference type="Proteomes" id="UP000184480">
    <property type="component" value="Unassembled WGS sequence"/>
</dbReference>
<dbReference type="OrthoDB" id="9972538at2"/>
<proteinExistence type="predicted"/>
<keyword evidence="1" id="KW-0472">Membrane</keyword>
<accession>A0A1M5CC96</accession>
<dbReference type="EMBL" id="FQUC01000007">
    <property type="protein sequence ID" value="SHF52320.1"/>
    <property type="molecule type" value="Genomic_DNA"/>
</dbReference>
<evidence type="ECO:0000313" key="3">
    <source>
        <dbReference type="Proteomes" id="UP000184480"/>
    </source>
</evidence>
<evidence type="ECO:0000313" key="2">
    <source>
        <dbReference type="EMBL" id="SHF52320.1"/>
    </source>
</evidence>
<reference evidence="3" key="1">
    <citation type="submission" date="2016-11" db="EMBL/GenBank/DDBJ databases">
        <authorList>
            <person name="Varghese N."/>
            <person name="Submissions S."/>
        </authorList>
    </citation>
    <scope>NUCLEOTIDE SEQUENCE [LARGE SCALE GENOMIC DNA]</scope>
    <source>
        <strain evidence="3">DSM 27370</strain>
    </source>
</reference>
<keyword evidence="3" id="KW-1185">Reference proteome</keyword>
<organism evidence="2 3">
    <name type="scientific">Dysgonomonas macrotermitis</name>
    <dbReference type="NCBI Taxonomy" id="1346286"/>
    <lineage>
        <taxon>Bacteria</taxon>
        <taxon>Pseudomonadati</taxon>
        <taxon>Bacteroidota</taxon>
        <taxon>Bacteroidia</taxon>
        <taxon>Bacteroidales</taxon>
        <taxon>Dysgonomonadaceae</taxon>
        <taxon>Dysgonomonas</taxon>
    </lineage>
</organism>
<dbReference type="AlphaFoldDB" id="A0A1M5CC96"/>
<name>A0A1M5CC96_9BACT</name>
<gene>
    <name evidence="2" type="ORF">SAMN05444362_107113</name>
</gene>
<sequence>MPKTLLFLIISALYLILISVVIYPYYSDKGEMGKFLLIIAGNVIVILALAYLFKRQQKRKK</sequence>
<feature type="transmembrane region" description="Helical" evidence="1">
    <location>
        <begin position="32"/>
        <end position="53"/>
    </location>
</feature>
<dbReference type="RefSeq" id="WP_062179515.1">
    <property type="nucleotide sequence ID" value="NZ_BBXL01000007.1"/>
</dbReference>
<keyword evidence="1" id="KW-0812">Transmembrane</keyword>
<protein>
    <submittedName>
        <fullName evidence="2">Uncharacterized protein</fullName>
    </submittedName>
</protein>
<evidence type="ECO:0000256" key="1">
    <source>
        <dbReference type="SAM" id="Phobius"/>
    </source>
</evidence>
<feature type="transmembrane region" description="Helical" evidence="1">
    <location>
        <begin position="5"/>
        <end position="26"/>
    </location>
</feature>